<dbReference type="InterPro" id="IPR029063">
    <property type="entry name" value="SAM-dependent_MTases_sf"/>
</dbReference>
<dbReference type="Proteomes" id="UP001528823">
    <property type="component" value="Unassembled WGS sequence"/>
</dbReference>
<reference evidence="3 4" key="1">
    <citation type="submission" date="2022-11" db="EMBL/GenBank/DDBJ databases">
        <title>Spartinivicinus poritis sp. nov., isolated from scleractinian coral Porites lutea.</title>
        <authorList>
            <person name="Zhang G."/>
            <person name="Cai L."/>
            <person name="Wei Q."/>
        </authorList>
    </citation>
    <scope>NUCLEOTIDE SEQUENCE [LARGE SCALE GENOMIC DNA]</scope>
    <source>
        <strain evidence="3 4">A2-2</strain>
    </source>
</reference>
<dbReference type="RefSeq" id="WP_274690023.1">
    <property type="nucleotide sequence ID" value="NZ_JAPMOU010000023.1"/>
</dbReference>
<keyword evidence="1" id="KW-0808">Transferase</keyword>
<dbReference type="Gene3D" id="3.40.50.150">
    <property type="entry name" value="Vaccinia Virus protein VP39"/>
    <property type="match status" value="1"/>
</dbReference>
<comment type="caution">
    <text evidence="3">The sequence shown here is derived from an EMBL/GenBank/DDBJ whole genome shotgun (WGS) entry which is preliminary data.</text>
</comment>
<dbReference type="PANTHER" id="PTHR32266">
    <property type="entry name" value="NICOTIANAMINE SYNTHASE 3"/>
    <property type="match status" value="1"/>
</dbReference>
<proteinExistence type="predicted"/>
<dbReference type="Pfam" id="PF03059">
    <property type="entry name" value="NAS"/>
    <property type="match status" value="1"/>
</dbReference>
<gene>
    <name evidence="3" type="ORF">ORQ98_17175</name>
</gene>
<organism evidence="3 4">
    <name type="scientific">Spartinivicinus poritis</name>
    <dbReference type="NCBI Taxonomy" id="2994640"/>
    <lineage>
        <taxon>Bacteria</taxon>
        <taxon>Pseudomonadati</taxon>
        <taxon>Pseudomonadota</taxon>
        <taxon>Gammaproteobacteria</taxon>
        <taxon>Oceanospirillales</taxon>
        <taxon>Zooshikellaceae</taxon>
        <taxon>Spartinivicinus</taxon>
    </lineage>
</organism>
<dbReference type="PROSITE" id="PS51142">
    <property type="entry name" value="NAS"/>
    <property type="match status" value="1"/>
</dbReference>
<evidence type="ECO:0000313" key="3">
    <source>
        <dbReference type="EMBL" id="MDE1463689.1"/>
    </source>
</evidence>
<dbReference type="PANTHER" id="PTHR32266:SF12">
    <property type="entry name" value="NICOTIANAMINE SYNTHASE 3"/>
    <property type="match status" value="1"/>
</dbReference>
<accession>A0ABT5UBD0</accession>
<evidence type="ECO:0000313" key="4">
    <source>
        <dbReference type="Proteomes" id="UP001528823"/>
    </source>
</evidence>
<dbReference type="InterPro" id="IPR004298">
    <property type="entry name" value="Nicotian_synth"/>
</dbReference>
<evidence type="ECO:0000256" key="1">
    <source>
        <dbReference type="ARBA" id="ARBA00022679"/>
    </source>
</evidence>
<dbReference type="EMBL" id="JAPMOU010000023">
    <property type="protein sequence ID" value="MDE1463689.1"/>
    <property type="molecule type" value="Genomic_DNA"/>
</dbReference>
<keyword evidence="2" id="KW-0949">S-adenosyl-L-methionine</keyword>
<protein>
    <submittedName>
        <fullName evidence="3">Nicotianamine synthase family protein</fullName>
    </submittedName>
</protein>
<name>A0ABT5UBD0_9GAMM</name>
<keyword evidence="4" id="KW-1185">Reference proteome</keyword>
<dbReference type="SUPFAM" id="SSF53335">
    <property type="entry name" value="S-adenosyl-L-methionine-dependent methyltransferases"/>
    <property type="match status" value="1"/>
</dbReference>
<evidence type="ECO:0000256" key="2">
    <source>
        <dbReference type="ARBA" id="ARBA00022691"/>
    </source>
</evidence>
<sequence>MTNDKYRLLLDLASYDSQLAALSYYCLKSCDCFTLLQEKLDELCGFITSEANQSIWKKHELCGELDRQLKQLRETAIHALCSLERHQSKCAKAHQLNITPYLQQLSDSIQWELKLAKVGSTSRVLFIGSGSYPLSAFTISQATGATVQGLDIDKEAVKLASDLQQEMCKTNFVYGDLAIVFQAFRPTHIIIASLVEHKWEVLAQLRPLLSLSQKILVRFGNGLKSAFNYPFNPELSIGWKRTPILQLSGVYDAILMEKE</sequence>